<feature type="compositionally biased region" description="Acidic residues" evidence="1">
    <location>
        <begin position="57"/>
        <end position="68"/>
    </location>
</feature>
<evidence type="ECO:0000313" key="3">
    <source>
        <dbReference type="Proteomes" id="UP000789759"/>
    </source>
</evidence>
<feature type="compositionally biased region" description="Polar residues" evidence="1">
    <location>
        <begin position="17"/>
        <end position="26"/>
    </location>
</feature>
<feature type="non-terminal residue" evidence="2">
    <location>
        <position position="68"/>
    </location>
</feature>
<protein>
    <submittedName>
        <fullName evidence="2">2861_t:CDS:1</fullName>
    </submittedName>
</protein>
<organism evidence="2 3">
    <name type="scientific">Cetraspora pellucida</name>
    <dbReference type="NCBI Taxonomy" id="1433469"/>
    <lineage>
        <taxon>Eukaryota</taxon>
        <taxon>Fungi</taxon>
        <taxon>Fungi incertae sedis</taxon>
        <taxon>Mucoromycota</taxon>
        <taxon>Glomeromycotina</taxon>
        <taxon>Glomeromycetes</taxon>
        <taxon>Diversisporales</taxon>
        <taxon>Gigasporaceae</taxon>
        <taxon>Cetraspora</taxon>
    </lineage>
</organism>
<feature type="compositionally biased region" description="Low complexity" evidence="1">
    <location>
        <begin position="27"/>
        <end position="38"/>
    </location>
</feature>
<reference evidence="2" key="1">
    <citation type="submission" date="2021-06" db="EMBL/GenBank/DDBJ databases">
        <authorList>
            <person name="Kallberg Y."/>
            <person name="Tangrot J."/>
            <person name="Rosling A."/>
        </authorList>
    </citation>
    <scope>NUCLEOTIDE SEQUENCE</scope>
    <source>
        <strain evidence="2">FL966</strain>
    </source>
</reference>
<dbReference type="Proteomes" id="UP000789759">
    <property type="component" value="Unassembled WGS sequence"/>
</dbReference>
<proteinExistence type="predicted"/>
<gene>
    <name evidence="2" type="ORF">CPELLU_LOCUS14923</name>
</gene>
<feature type="region of interest" description="Disordered" evidence="1">
    <location>
        <begin position="14"/>
        <end position="68"/>
    </location>
</feature>
<sequence>MKLESPDIAETVVHFNSKPSSENNQFELLNSSSNNDESSGTELIDDDENKIVKSSESELELITESDID</sequence>
<comment type="caution">
    <text evidence="2">The sequence shown here is derived from an EMBL/GenBank/DDBJ whole genome shotgun (WGS) entry which is preliminary data.</text>
</comment>
<dbReference type="AlphaFoldDB" id="A0A9N9IXA7"/>
<dbReference type="EMBL" id="CAJVQA010018516">
    <property type="protein sequence ID" value="CAG8754462.1"/>
    <property type="molecule type" value="Genomic_DNA"/>
</dbReference>
<name>A0A9N9IXA7_9GLOM</name>
<evidence type="ECO:0000313" key="2">
    <source>
        <dbReference type="EMBL" id="CAG8754462.1"/>
    </source>
</evidence>
<evidence type="ECO:0000256" key="1">
    <source>
        <dbReference type="SAM" id="MobiDB-lite"/>
    </source>
</evidence>
<accession>A0A9N9IXA7</accession>
<keyword evidence="3" id="KW-1185">Reference proteome</keyword>